<evidence type="ECO:0000256" key="1">
    <source>
        <dbReference type="SAM" id="SignalP"/>
    </source>
</evidence>
<sequence>MLGNKVTVLFAIVASTLTPSVLGCLHIYGSGATGLGVSANLEAEDGGKITCSQDDMGDKGSVKCIDGYKLDYDWNEVSGDLPVTYCNPENCYDLKLHAECKILTVVEETFHALVGLAFGAGGGLRAEAKSYTQYSTILGISPLGIALATPGGRGGPVRIYSLKAPPFKLKHDSRFWIFEFKILCIGTTSKPQVRECRASRAIQQQWNQMLRVYSEYDEYGAIRVEWKFSSA</sequence>
<evidence type="ECO:0000313" key="3">
    <source>
        <dbReference type="Proteomes" id="UP000800200"/>
    </source>
</evidence>
<keyword evidence="1" id="KW-0732">Signal</keyword>
<accession>A0A6A6DLF5</accession>
<keyword evidence="3" id="KW-1185">Reference proteome</keyword>
<dbReference type="EMBL" id="ML994659">
    <property type="protein sequence ID" value="KAF2180301.1"/>
    <property type="molecule type" value="Genomic_DNA"/>
</dbReference>
<evidence type="ECO:0000313" key="2">
    <source>
        <dbReference type="EMBL" id="KAF2180301.1"/>
    </source>
</evidence>
<dbReference type="PROSITE" id="PS51257">
    <property type="entry name" value="PROKAR_LIPOPROTEIN"/>
    <property type="match status" value="1"/>
</dbReference>
<reference evidence="2" key="1">
    <citation type="journal article" date="2020" name="Stud. Mycol.">
        <title>101 Dothideomycetes genomes: a test case for predicting lifestyles and emergence of pathogens.</title>
        <authorList>
            <person name="Haridas S."/>
            <person name="Albert R."/>
            <person name="Binder M."/>
            <person name="Bloem J."/>
            <person name="Labutti K."/>
            <person name="Salamov A."/>
            <person name="Andreopoulos B."/>
            <person name="Baker S."/>
            <person name="Barry K."/>
            <person name="Bills G."/>
            <person name="Bluhm B."/>
            <person name="Cannon C."/>
            <person name="Castanera R."/>
            <person name="Culley D."/>
            <person name="Daum C."/>
            <person name="Ezra D."/>
            <person name="Gonzalez J."/>
            <person name="Henrissat B."/>
            <person name="Kuo A."/>
            <person name="Liang C."/>
            <person name="Lipzen A."/>
            <person name="Lutzoni F."/>
            <person name="Magnuson J."/>
            <person name="Mondo S."/>
            <person name="Nolan M."/>
            <person name="Ohm R."/>
            <person name="Pangilinan J."/>
            <person name="Park H.-J."/>
            <person name="Ramirez L."/>
            <person name="Alfaro M."/>
            <person name="Sun H."/>
            <person name="Tritt A."/>
            <person name="Yoshinaga Y."/>
            <person name="Zwiers L.-H."/>
            <person name="Turgeon B."/>
            <person name="Goodwin S."/>
            <person name="Spatafora J."/>
            <person name="Crous P."/>
            <person name="Grigoriev I."/>
        </authorList>
    </citation>
    <scope>NUCLEOTIDE SEQUENCE</scope>
    <source>
        <strain evidence="2">CBS 207.26</strain>
    </source>
</reference>
<proteinExistence type="predicted"/>
<dbReference type="OrthoDB" id="3028814at2759"/>
<organism evidence="2 3">
    <name type="scientific">Zopfia rhizophila CBS 207.26</name>
    <dbReference type="NCBI Taxonomy" id="1314779"/>
    <lineage>
        <taxon>Eukaryota</taxon>
        <taxon>Fungi</taxon>
        <taxon>Dikarya</taxon>
        <taxon>Ascomycota</taxon>
        <taxon>Pezizomycotina</taxon>
        <taxon>Dothideomycetes</taxon>
        <taxon>Dothideomycetes incertae sedis</taxon>
        <taxon>Zopfiaceae</taxon>
        <taxon>Zopfia</taxon>
    </lineage>
</organism>
<feature type="chain" id="PRO_5025381573" evidence="1">
    <location>
        <begin position="24"/>
        <end position="231"/>
    </location>
</feature>
<gene>
    <name evidence="2" type="ORF">K469DRAFT_693448</name>
</gene>
<name>A0A6A6DLF5_9PEZI</name>
<protein>
    <submittedName>
        <fullName evidence="2">Uncharacterized protein</fullName>
    </submittedName>
</protein>
<dbReference type="Proteomes" id="UP000800200">
    <property type="component" value="Unassembled WGS sequence"/>
</dbReference>
<feature type="signal peptide" evidence="1">
    <location>
        <begin position="1"/>
        <end position="23"/>
    </location>
</feature>
<dbReference type="AlphaFoldDB" id="A0A6A6DLF5"/>